<name>A0ACC1PK31_9APHY</name>
<evidence type="ECO:0000313" key="2">
    <source>
        <dbReference type="Proteomes" id="UP001144978"/>
    </source>
</evidence>
<proteinExistence type="predicted"/>
<reference evidence="1" key="1">
    <citation type="submission" date="2022-08" db="EMBL/GenBank/DDBJ databases">
        <title>Genome Sequence of Pycnoporus sanguineus.</title>
        <authorList>
            <person name="Buettner E."/>
        </authorList>
    </citation>
    <scope>NUCLEOTIDE SEQUENCE</scope>
    <source>
        <strain evidence="1">CG-C14</strain>
    </source>
</reference>
<protein>
    <submittedName>
        <fullName evidence="1">Uncharacterized protein</fullName>
    </submittedName>
</protein>
<evidence type="ECO:0000313" key="1">
    <source>
        <dbReference type="EMBL" id="KAJ2992855.1"/>
    </source>
</evidence>
<sequence length="71" mass="7390">MFTSTLPALRRAPLVFGRGLSTSSSLKLAKAQASGDDTSDIESKISEEQTKLNTNIATDQAHAGDPSKGVA</sequence>
<dbReference type="EMBL" id="JANSHE010002327">
    <property type="protein sequence ID" value="KAJ2992855.1"/>
    <property type="molecule type" value="Genomic_DNA"/>
</dbReference>
<comment type="caution">
    <text evidence="1">The sequence shown here is derived from an EMBL/GenBank/DDBJ whole genome shotgun (WGS) entry which is preliminary data.</text>
</comment>
<accession>A0ACC1PK31</accession>
<keyword evidence="2" id="KW-1185">Reference proteome</keyword>
<dbReference type="Proteomes" id="UP001144978">
    <property type="component" value="Unassembled WGS sequence"/>
</dbReference>
<organism evidence="1 2">
    <name type="scientific">Trametes sanguinea</name>
    <dbReference type="NCBI Taxonomy" id="158606"/>
    <lineage>
        <taxon>Eukaryota</taxon>
        <taxon>Fungi</taxon>
        <taxon>Dikarya</taxon>
        <taxon>Basidiomycota</taxon>
        <taxon>Agaricomycotina</taxon>
        <taxon>Agaricomycetes</taxon>
        <taxon>Polyporales</taxon>
        <taxon>Polyporaceae</taxon>
        <taxon>Trametes</taxon>
    </lineage>
</organism>
<gene>
    <name evidence="1" type="ORF">NUW54_g7838</name>
</gene>